<feature type="transmembrane region" description="Helical" evidence="1">
    <location>
        <begin position="41"/>
        <end position="69"/>
    </location>
</feature>
<sequence>MVFSALKSFSFVRFIGYLAFAASWLAFAHFLGRLIPDRQLWFALLVTLFFGLPIYVAAIYAVTIERIYLSSQFKKLGILHWFFTRRILSYIGWLLWSVIFSFLLLFYLGSAEKQEWVVFFAAIPVFAVIYAFFYPIAAREYKPYIAVHKSLAWARWAAALTMAVFFVLFADPSDVNRQYASLTEAIAQESQRLDGTTNSILILETNRLLGFIEGLKRYALGSLHSLNDPLYLGAVFLGSLLFFYNVALGISSFMVPLSEYRRVFAPLQDSDEPPAVSPWAWAITSAFATFFVFFIYVPSTVYVDAWLRSNPETIEEIHASRQIVVQKVEMIGDEYYKPGTAAQIEQAYLDSLSKMEASLGKLRETTGTGFQQMTDNVDAYLDWYYSLPGEYERIVALATGVLENWMAEKLQNYLMKGNVFGPVQQSIEEVLQSNQQLRTEHMQKVEQILAENRVEHLDNSQLEVVRHASLSALKEPPAHSVIVNLENRMLISGGIGTAGAITGAIAGKITAKVAGKGIIKLGAQALIKVTAGKAVSALGGAAAGAATGAALGSFIPGIGTAIGAAIGGIIGGITIGLTVEKLLLMLEEAFSREEFKLQILEAIEEERIEFEKFLNTPALSDKTPGNTVTIETPSSSSQ</sequence>
<organism evidence="2 3">
    <name type="scientific">Nitrosomonas oligotropha</name>
    <dbReference type="NCBI Taxonomy" id="42354"/>
    <lineage>
        <taxon>Bacteria</taxon>
        <taxon>Pseudomonadati</taxon>
        <taxon>Pseudomonadota</taxon>
        <taxon>Betaproteobacteria</taxon>
        <taxon>Nitrosomonadales</taxon>
        <taxon>Nitrosomonadaceae</taxon>
        <taxon>Nitrosomonas</taxon>
    </lineage>
</organism>
<keyword evidence="1" id="KW-0472">Membrane</keyword>
<protein>
    <submittedName>
        <fullName evidence="2">Uncharacterized protein</fullName>
    </submittedName>
</protein>
<reference evidence="3" key="1">
    <citation type="submission" date="2016-10" db="EMBL/GenBank/DDBJ databases">
        <authorList>
            <person name="Varghese N."/>
            <person name="Submissions S."/>
        </authorList>
    </citation>
    <scope>NUCLEOTIDE SEQUENCE [LARGE SCALE GENOMIC DNA]</scope>
    <source>
        <strain evidence="3">Nm76</strain>
    </source>
</reference>
<dbReference type="AlphaFoldDB" id="A0A1H8RYP9"/>
<keyword evidence="1" id="KW-0812">Transmembrane</keyword>
<feature type="transmembrane region" description="Helical" evidence="1">
    <location>
        <begin position="276"/>
        <end position="297"/>
    </location>
</feature>
<feature type="transmembrane region" description="Helical" evidence="1">
    <location>
        <begin position="90"/>
        <end position="110"/>
    </location>
</feature>
<dbReference type="Proteomes" id="UP000198814">
    <property type="component" value="Unassembled WGS sequence"/>
</dbReference>
<dbReference type="EMBL" id="FODO01000016">
    <property type="protein sequence ID" value="SEO71063.1"/>
    <property type="molecule type" value="Genomic_DNA"/>
</dbReference>
<name>A0A1H8RYP9_9PROT</name>
<evidence type="ECO:0000313" key="3">
    <source>
        <dbReference type="Proteomes" id="UP000198814"/>
    </source>
</evidence>
<keyword evidence="1" id="KW-1133">Transmembrane helix</keyword>
<evidence type="ECO:0000256" key="1">
    <source>
        <dbReference type="SAM" id="Phobius"/>
    </source>
</evidence>
<feature type="transmembrane region" description="Helical" evidence="1">
    <location>
        <begin position="150"/>
        <end position="170"/>
    </location>
</feature>
<keyword evidence="3" id="KW-1185">Reference proteome</keyword>
<gene>
    <name evidence="2" type="ORF">SAMN05216333_1163</name>
</gene>
<accession>A0A1H8RYP9</accession>
<feature type="transmembrane region" description="Helical" evidence="1">
    <location>
        <begin position="230"/>
        <end position="255"/>
    </location>
</feature>
<dbReference type="STRING" id="42354.SAMN05216333_1163"/>
<proteinExistence type="predicted"/>
<evidence type="ECO:0000313" key="2">
    <source>
        <dbReference type="EMBL" id="SEO71063.1"/>
    </source>
</evidence>
<feature type="transmembrane region" description="Helical" evidence="1">
    <location>
        <begin position="116"/>
        <end position="138"/>
    </location>
</feature>
<feature type="transmembrane region" description="Helical" evidence="1">
    <location>
        <begin position="12"/>
        <end position="35"/>
    </location>
</feature>